<proteinExistence type="predicted"/>
<name>A0ABZ0IHU0_9BACT</name>
<accession>A0ABZ0IHU0</accession>
<organism evidence="2 3">
    <name type="scientific">Imperialibacter roseus</name>
    <dbReference type="NCBI Taxonomy" id="1324217"/>
    <lineage>
        <taxon>Bacteria</taxon>
        <taxon>Pseudomonadati</taxon>
        <taxon>Bacteroidota</taxon>
        <taxon>Cytophagia</taxon>
        <taxon>Cytophagales</taxon>
        <taxon>Flammeovirgaceae</taxon>
        <taxon>Imperialibacter</taxon>
    </lineage>
</organism>
<keyword evidence="3" id="KW-1185">Reference proteome</keyword>
<sequence>MSKETRPLVIEKDGQTLIYDLLRRKYLVWTPEEAVRQQMVNYLIAELHYPKGLMSIEAGLHYNKRQKRTDLVVYDNNGKPHILVECKAPDVKLSRETIFQVSTYNKELDANILVITNGKEMICLQVEREKNILKTLDNIPPYK</sequence>
<dbReference type="Pfam" id="PF13588">
    <property type="entry name" value="HSDR_N_2"/>
    <property type="match status" value="1"/>
</dbReference>
<evidence type="ECO:0000313" key="3">
    <source>
        <dbReference type="Proteomes" id="UP001302349"/>
    </source>
</evidence>
<gene>
    <name evidence="2" type="ORF">RT717_16120</name>
</gene>
<dbReference type="RefSeq" id="WP_317487410.1">
    <property type="nucleotide sequence ID" value="NZ_CP136051.1"/>
</dbReference>
<reference evidence="2 3" key="1">
    <citation type="journal article" date="2023" name="Microbiol. Resour. Announc.">
        <title>Complete Genome Sequence of Imperialibacter roseus strain P4T.</title>
        <authorList>
            <person name="Tizabi D.R."/>
            <person name="Bachvaroff T."/>
            <person name="Hill R.T."/>
        </authorList>
    </citation>
    <scope>NUCLEOTIDE SEQUENCE [LARGE SCALE GENOMIC DNA]</scope>
    <source>
        <strain evidence="2 3">P4T</strain>
    </source>
</reference>
<dbReference type="EMBL" id="CP136051">
    <property type="protein sequence ID" value="WOK04607.1"/>
    <property type="molecule type" value="Genomic_DNA"/>
</dbReference>
<protein>
    <submittedName>
        <fullName evidence="2">Type I restriction enzyme HsdR N-terminal domain-containing protein</fullName>
    </submittedName>
</protein>
<evidence type="ECO:0000259" key="1">
    <source>
        <dbReference type="Pfam" id="PF13588"/>
    </source>
</evidence>
<dbReference type="Gene3D" id="3.90.1570.30">
    <property type="match status" value="1"/>
</dbReference>
<feature type="domain" description="Type I restriction enzyme R protein N-terminal" evidence="1">
    <location>
        <begin position="31"/>
        <end position="140"/>
    </location>
</feature>
<dbReference type="Proteomes" id="UP001302349">
    <property type="component" value="Chromosome"/>
</dbReference>
<dbReference type="InterPro" id="IPR029464">
    <property type="entry name" value="HSDR_N"/>
</dbReference>
<evidence type="ECO:0000313" key="2">
    <source>
        <dbReference type="EMBL" id="WOK04607.1"/>
    </source>
</evidence>